<reference evidence="2" key="1">
    <citation type="journal article" date="2019" name="Int. J. Syst. Evol. Microbiol.">
        <title>The Global Catalogue of Microorganisms (GCM) 10K type strain sequencing project: providing services to taxonomists for standard genome sequencing and annotation.</title>
        <authorList>
            <consortium name="The Broad Institute Genomics Platform"/>
            <consortium name="The Broad Institute Genome Sequencing Center for Infectious Disease"/>
            <person name="Wu L."/>
            <person name="Ma J."/>
        </authorList>
    </citation>
    <scope>NUCLEOTIDE SEQUENCE [LARGE SCALE GENOMIC DNA]</scope>
    <source>
        <strain evidence="2">JCM 14193</strain>
    </source>
</reference>
<evidence type="ECO:0000313" key="2">
    <source>
        <dbReference type="Proteomes" id="UP001500740"/>
    </source>
</evidence>
<protein>
    <submittedName>
        <fullName evidence="1">Uncharacterized protein</fullName>
    </submittedName>
</protein>
<keyword evidence="2" id="KW-1185">Reference proteome</keyword>
<gene>
    <name evidence="1" type="ORF">GCM10008935_05390</name>
</gene>
<evidence type="ECO:0000313" key="1">
    <source>
        <dbReference type="EMBL" id="GAA0453555.1"/>
    </source>
</evidence>
<sequence length="59" mass="6810">MALPSINEVVAVTIKIKKSKMNIRLYGVARYTMRFPPHVTTYSHININSLTVEFLVKKF</sequence>
<organism evidence="1 2">
    <name type="scientific">Alkalibacillus silvisoli</name>
    <dbReference type="NCBI Taxonomy" id="392823"/>
    <lineage>
        <taxon>Bacteria</taxon>
        <taxon>Bacillati</taxon>
        <taxon>Bacillota</taxon>
        <taxon>Bacilli</taxon>
        <taxon>Bacillales</taxon>
        <taxon>Bacillaceae</taxon>
        <taxon>Alkalibacillus</taxon>
    </lineage>
</organism>
<comment type="caution">
    <text evidence="1">The sequence shown here is derived from an EMBL/GenBank/DDBJ whole genome shotgun (WGS) entry which is preliminary data.</text>
</comment>
<name>A0ABP3JL03_9BACI</name>
<dbReference type="EMBL" id="BAAACZ010000005">
    <property type="protein sequence ID" value="GAA0453555.1"/>
    <property type="molecule type" value="Genomic_DNA"/>
</dbReference>
<dbReference type="Proteomes" id="UP001500740">
    <property type="component" value="Unassembled WGS sequence"/>
</dbReference>
<proteinExistence type="predicted"/>
<accession>A0ABP3JL03</accession>